<accession>A0A914DF35</accession>
<dbReference type="AlphaFoldDB" id="A0A914DF35"/>
<dbReference type="WBParaSite" id="ACRNAN_scaffold25456.g26190.t1">
    <property type="protein sequence ID" value="ACRNAN_scaffold25456.g26190.t1"/>
    <property type="gene ID" value="ACRNAN_scaffold25456.g26190"/>
</dbReference>
<evidence type="ECO:0000256" key="1">
    <source>
        <dbReference type="SAM" id="MobiDB-lite"/>
    </source>
</evidence>
<proteinExistence type="predicted"/>
<sequence>MEKLTIISPQPTEETKSVVPKIEAEIKSSPSSTPSSERKSESNSGETRPQSPDDELEHSPESMAAGPSSVSTTSTPLPPNDQALDNTPRVC</sequence>
<reference evidence="3" key="1">
    <citation type="submission" date="2022-11" db="UniProtKB">
        <authorList>
            <consortium name="WormBaseParasite"/>
        </authorList>
    </citation>
    <scope>IDENTIFICATION</scope>
</reference>
<organism evidence="2 3">
    <name type="scientific">Acrobeloides nanus</name>
    <dbReference type="NCBI Taxonomy" id="290746"/>
    <lineage>
        <taxon>Eukaryota</taxon>
        <taxon>Metazoa</taxon>
        <taxon>Ecdysozoa</taxon>
        <taxon>Nematoda</taxon>
        <taxon>Chromadorea</taxon>
        <taxon>Rhabditida</taxon>
        <taxon>Tylenchina</taxon>
        <taxon>Cephalobomorpha</taxon>
        <taxon>Cephaloboidea</taxon>
        <taxon>Cephalobidae</taxon>
        <taxon>Acrobeloides</taxon>
    </lineage>
</organism>
<keyword evidence="2" id="KW-1185">Reference proteome</keyword>
<feature type="region of interest" description="Disordered" evidence="1">
    <location>
        <begin position="1"/>
        <end position="91"/>
    </location>
</feature>
<evidence type="ECO:0000313" key="3">
    <source>
        <dbReference type="WBParaSite" id="ACRNAN_scaffold25456.g26190.t1"/>
    </source>
</evidence>
<protein>
    <submittedName>
        <fullName evidence="3">Uncharacterized protein</fullName>
    </submittedName>
</protein>
<evidence type="ECO:0000313" key="2">
    <source>
        <dbReference type="Proteomes" id="UP000887540"/>
    </source>
</evidence>
<name>A0A914DF35_9BILA</name>
<dbReference type="Proteomes" id="UP000887540">
    <property type="component" value="Unplaced"/>
</dbReference>